<proteinExistence type="predicted"/>
<organism evidence="1 2">
    <name type="scientific">Elysia crispata</name>
    <name type="common">lettuce slug</name>
    <dbReference type="NCBI Taxonomy" id="231223"/>
    <lineage>
        <taxon>Eukaryota</taxon>
        <taxon>Metazoa</taxon>
        <taxon>Spiralia</taxon>
        <taxon>Lophotrochozoa</taxon>
        <taxon>Mollusca</taxon>
        <taxon>Gastropoda</taxon>
        <taxon>Heterobranchia</taxon>
        <taxon>Euthyneura</taxon>
        <taxon>Panpulmonata</taxon>
        <taxon>Sacoglossa</taxon>
        <taxon>Placobranchoidea</taxon>
        <taxon>Plakobranchidae</taxon>
        <taxon>Elysia</taxon>
    </lineage>
</organism>
<evidence type="ECO:0000313" key="2">
    <source>
        <dbReference type="Proteomes" id="UP001283361"/>
    </source>
</evidence>
<keyword evidence="2" id="KW-1185">Reference proteome</keyword>
<dbReference type="AlphaFoldDB" id="A0AAE0YEU4"/>
<dbReference type="EMBL" id="JAWDGP010006323">
    <property type="protein sequence ID" value="KAK3743151.1"/>
    <property type="molecule type" value="Genomic_DNA"/>
</dbReference>
<dbReference type="Proteomes" id="UP001283361">
    <property type="component" value="Unassembled WGS sequence"/>
</dbReference>
<sequence length="112" mass="12999">MLATEGLVLRQEGTIKQITQWTSKRKKSPICHFNHQPSYVFICLACGIPVIVNIFPVRPLRNQHEEFMSTWSREYSTIDWWAWRQCSATTPSPGTSIFTVFLRVQGSERKVL</sequence>
<reference evidence="1" key="1">
    <citation type="journal article" date="2023" name="G3 (Bethesda)">
        <title>A reference genome for the long-term kleptoplast-retaining sea slug Elysia crispata morphotype clarki.</title>
        <authorList>
            <person name="Eastman K.E."/>
            <person name="Pendleton A.L."/>
            <person name="Shaikh M.A."/>
            <person name="Suttiyut T."/>
            <person name="Ogas R."/>
            <person name="Tomko P."/>
            <person name="Gavelis G."/>
            <person name="Widhalm J.R."/>
            <person name="Wisecaver J.H."/>
        </authorList>
    </citation>
    <scope>NUCLEOTIDE SEQUENCE</scope>
    <source>
        <strain evidence="1">ECLA1</strain>
    </source>
</reference>
<gene>
    <name evidence="1" type="ORF">RRG08_064007</name>
</gene>
<evidence type="ECO:0000313" key="1">
    <source>
        <dbReference type="EMBL" id="KAK3743151.1"/>
    </source>
</evidence>
<comment type="caution">
    <text evidence="1">The sequence shown here is derived from an EMBL/GenBank/DDBJ whole genome shotgun (WGS) entry which is preliminary data.</text>
</comment>
<protein>
    <submittedName>
        <fullName evidence="1">Uncharacterized protein</fullName>
    </submittedName>
</protein>
<name>A0AAE0YEU4_9GAST</name>
<accession>A0AAE0YEU4</accession>